<keyword evidence="3" id="KW-1185">Reference proteome</keyword>
<dbReference type="Gene3D" id="3.40.50.1820">
    <property type="entry name" value="alpha/beta hydrolase"/>
    <property type="match status" value="1"/>
</dbReference>
<dbReference type="EMBL" id="BAAAXZ010000135">
    <property type="protein sequence ID" value="GAA2937030.1"/>
    <property type="molecule type" value="Genomic_DNA"/>
</dbReference>
<name>A0ABN3X446_STRTU</name>
<dbReference type="InterPro" id="IPR050309">
    <property type="entry name" value="Type-B_Carboxylest/Lipase"/>
</dbReference>
<dbReference type="Proteomes" id="UP001501102">
    <property type="component" value="Unassembled WGS sequence"/>
</dbReference>
<accession>A0ABN3X446</accession>
<reference evidence="2 3" key="1">
    <citation type="journal article" date="2019" name="Int. J. Syst. Evol. Microbiol.">
        <title>The Global Catalogue of Microorganisms (GCM) 10K type strain sequencing project: providing services to taxonomists for standard genome sequencing and annotation.</title>
        <authorList>
            <consortium name="The Broad Institute Genomics Platform"/>
            <consortium name="The Broad Institute Genome Sequencing Center for Infectious Disease"/>
            <person name="Wu L."/>
            <person name="Ma J."/>
        </authorList>
    </citation>
    <scope>NUCLEOTIDE SEQUENCE [LARGE SCALE GENOMIC DNA]</scope>
    <source>
        <strain evidence="2 3">JCM 4087</strain>
    </source>
</reference>
<dbReference type="InterPro" id="IPR029058">
    <property type="entry name" value="AB_hydrolase_fold"/>
</dbReference>
<organism evidence="2 3">
    <name type="scientific">Streptomyces thioluteus</name>
    <dbReference type="NCBI Taxonomy" id="66431"/>
    <lineage>
        <taxon>Bacteria</taxon>
        <taxon>Bacillati</taxon>
        <taxon>Actinomycetota</taxon>
        <taxon>Actinomycetes</taxon>
        <taxon>Kitasatosporales</taxon>
        <taxon>Streptomycetaceae</taxon>
        <taxon>Streptomyces</taxon>
    </lineage>
</organism>
<protein>
    <recommendedName>
        <fullName evidence="1">Carboxylesterase type B domain-containing protein</fullName>
    </recommendedName>
</protein>
<dbReference type="RefSeq" id="WP_344964587.1">
    <property type="nucleotide sequence ID" value="NZ_BAAAXZ010000135.1"/>
</dbReference>
<comment type="caution">
    <text evidence="2">The sequence shown here is derived from an EMBL/GenBank/DDBJ whole genome shotgun (WGS) entry which is preliminary data.</text>
</comment>
<feature type="domain" description="Carboxylesterase type B" evidence="1">
    <location>
        <begin position="14"/>
        <end position="199"/>
    </location>
</feature>
<dbReference type="SUPFAM" id="SSF53474">
    <property type="entry name" value="alpha/beta-Hydrolases"/>
    <property type="match status" value="1"/>
</dbReference>
<proteinExistence type="predicted"/>
<sequence>MRLCADLPAHREVWGRLTHAGIAMCPVVDGEILTGTPWTALTRGRANGIELLAGHTRDEFRLFSAMTGRRGTFTEEDARTALEVFAPVPDGADAYRAAHPGATPEELLETVYSDALFRMPSLLLAEANATAGGTSYLFELALDGVLGACHSLDVPLAFGTPDSPIGKQLLGDPPAPEAVAVSRELQGAWVRFITDGDPGWAAYRPDHRLTRVLDADPRTAAYPERDSRRIWEGRPPAPFDLV</sequence>
<evidence type="ECO:0000313" key="3">
    <source>
        <dbReference type="Proteomes" id="UP001501102"/>
    </source>
</evidence>
<dbReference type="PANTHER" id="PTHR11559">
    <property type="entry name" value="CARBOXYLESTERASE"/>
    <property type="match status" value="1"/>
</dbReference>
<dbReference type="Pfam" id="PF00135">
    <property type="entry name" value="COesterase"/>
    <property type="match status" value="1"/>
</dbReference>
<gene>
    <name evidence="2" type="ORF">GCM10020221_35990</name>
</gene>
<evidence type="ECO:0000259" key="1">
    <source>
        <dbReference type="Pfam" id="PF00135"/>
    </source>
</evidence>
<dbReference type="InterPro" id="IPR002018">
    <property type="entry name" value="CarbesteraseB"/>
</dbReference>
<evidence type="ECO:0000313" key="2">
    <source>
        <dbReference type="EMBL" id="GAA2937030.1"/>
    </source>
</evidence>